<keyword evidence="7" id="KW-1185">Reference proteome</keyword>
<gene>
    <name evidence="4" type="primary">purN</name>
    <name evidence="6" type="ORF">HQ35_06220</name>
</gene>
<comment type="caution">
    <text evidence="4">Lacks conserved residue(s) required for the propagation of feature annotation.</text>
</comment>
<name>A0A0A2ES12_PORCN</name>
<dbReference type="InterPro" id="IPR036477">
    <property type="entry name" value="Formyl_transf_N_sf"/>
</dbReference>
<dbReference type="AlphaFoldDB" id="A0A0A2ES12"/>
<comment type="function">
    <text evidence="4">Catalyzes the transfer of a formyl group from 10-formyltetrahydrofolate to 5-phospho-ribosyl-glycinamide (GAR), producing 5-phospho-ribosyl-N-formylglycinamide (FGAR) and tetrahydrofolate.</text>
</comment>
<dbReference type="Proteomes" id="UP000030125">
    <property type="component" value="Unassembled WGS sequence"/>
</dbReference>
<dbReference type="HAMAP" id="MF_01930">
    <property type="entry name" value="PurN"/>
    <property type="match status" value="1"/>
</dbReference>
<comment type="caution">
    <text evidence="6">The sequence shown here is derived from an EMBL/GenBank/DDBJ whole genome shotgun (WGS) entry which is preliminary data.</text>
</comment>
<evidence type="ECO:0000256" key="4">
    <source>
        <dbReference type="HAMAP-Rule" id="MF_01930"/>
    </source>
</evidence>
<feature type="active site" description="Proton donor" evidence="4">
    <location>
        <position position="106"/>
    </location>
</feature>
<comment type="similarity">
    <text evidence="4">Belongs to the GART family.</text>
</comment>
<evidence type="ECO:0000313" key="7">
    <source>
        <dbReference type="Proteomes" id="UP000030125"/>
    </source>
</evidence>
<dbReference type="PANTHER" id="PTHR43369">
    <property type="entry name" value="PHOSPHORIBOSYLGLYCINAMIDE FORMYLTRANSFERASE"/>
    <property type="match status" value="1"/>
</dbReference>
<dbReference type="SUPFAM" id="SSF53328">
    <property type="entry name" value="Formyltransferase"/>
    <property type="match status" value="1"/>
</dbReference>
<dbReference type="GO" id="GO:0005829">
    <property type="term" value="C:cytosol"/>
    <property type="evidence" value="ECO:0007669"/>
    <property type="project" value="TreeGrafter"/>
</dbReference>
<organism evidence="6 7">
    <name type="scientific">Porphyromonas cangingivalis</name>
    <dbReference type="NCBI Taxonomy" id="36874"/>
    <lineage>
        <taxon>Bacteria</taxon>
        <taxon>Pseudomonadati</taxon>
        <taxon>Bacteroidota</taxon>
        <taxon>Bacteroidia</taxon>
        <taxon>Bacteroidales</taxon>
        <taxon>Porphyromonadaceae</taxon>
        <taxon>Porphyromonas</taxon>
    </lineage>
</organism>
<dbReference type="InterPro" id="IPR002376">
    <property type="entry name" value="Formyl_transf_N"/>
</dbReference>
<dbReference type="GO" id="GO:0004644">
    <property type="term" value="F:phosphoribosylglycinamide formyltransferase activity"/>
    <property type="evidence" value="ECO:0007669"/>
    <property type="project" value="UniProtKB-UniRule"/>
</dbReference>
<dbReference type="UniPathway" id="UPA00074">
    <property type="reaction ID" value="UER00126"/>
</dbReference>
<keyword evidence="2 4" id="KW-0808">Transferase</keyword>
<dbReference type="PANTHER" id="PTHR43369:SF2">
    <property type="entry name" value="PHOSPHORIBOSYLGLYCINAMIDE FORMYLTRANSFERASE"/>
    <property type="match status" value="1"/>
</dbReference>
<dbReference type="STRING" id="36874.HQ34_00970"/>
<dbReference type="EMBL" id="JQJD01000043">
    <property type="protein sequence ID" value="KGN80280.1"/>
    <property type="molecule type" value="Genomic_DNA"/>
</dbReference>
<feature type="domain" description="Formyl transferase N-terminal" evidence="5">
    <location>
        <begin position="1"/>
        <end position="184"/>
    </location>
</feature>
<feature type="binding site" evidence="4">
    <location>
        <position position="104"/>
    </location>
    <ligand>
        <name>(6R)-10-formyltetrahydrofolate</name>
        <dbReference type="ChEBI" id="CHEBI:195366"/>
    </ligand>
</feature>
<evidence type="ECO:0000256" key="1">
    <source>
        <dbReference type="ARBA" id="ARBA00005054"/>
    </source>
</evidence>
<dbReference type="GO" id="GO:0006189">
    <property type="term" value="P:'de novo' IMP biosynthetic process"/>
    <property type="evidence" value="ECO:0007669"/>
    <property type="project" value="UniProtKB-UniRule"/>
</dbReference>
<dbReference type="CDD" id="cd08645">
    <property type="entry name" value="FMT_core_GART"/>
    <property type="match status" value="1"/>
</dbReference>
<evidence type="ECO:0000259" key="5">
    <source>
        <dbReference type="Pfam" id="PF00551"/>
    </source>
</evidence>
<feature type="binding site" evidence="4">
    <location>
        <begin position="11"/>
        <end position="13"/>
    </location>
    <ligand>
        <name>N(1)-(5-phospho-beta-D-ribosyl)glycinamide</name>
        <dbReference type="ChEBI" id="CHEBI:143788"/>
    </ligand>
</feature>
<dbReference type="Pfam" id="PF00551">
    <property type="entry name" value="Formyl_trans_N"/>
    <property type="match status" value="1"/>
</dbReference>
<sequence>MKLAIFASGSGSNAEAIVRYLHDNQPEKGIRVACVITNKADAYVLDRAKRLGIPALYLTSDQLKSQETLLPILREYGVSHIVLAGYLALIPKFLLEAFPQRIVNIHPALLPKYGGKGMYGMHVHETVKAAGESETGITIHVIDEEYDRGTTLFQAHTKVSPEDTPEEIAQKVHVLEHRYFPEVIACWVLGDPQPEL</sequence>
<comment type="pathway">
    <text evidence="1 4">Purine metabolism; IMP biosynthesis via de novo pathway; N(2)-formyl-N(1)-(5-phospho-D-ribosyl)glycinamide from N(1)-(5-phospho-D-ribosyl)glycinamide (10-formyl THF route): step 1/1.</text>
</comment>
<protein>
    <recommendedName>
        <fullName evidence="4">Phosphoribosylglycinamide formyltransferase</fullName>
        <ecNumber evidence="4">2.1.2.2</ecNumber>
    </recommendedName>
    <alternativeName>
        <fullName evidence="4">5'-phosphoribosylglycinamide transformylase</fullName>
    </alternativeName>
    <alternativeName>
        <fullName evidence="4">GAR transformylase</fullName>
        <shortName evidence="4">GART</shortName>
    </alternativeName>
</protein>
<comment type="catalytic activity">
    <reaction evidence="4">
        <text>N(1)-(5-phospho-beta-D-ribosyl)glycinamide + (6R)-10-formyltetrahydrofolate = N(2)-formyl-N(1)-(5-phospho-beta-D-ribosyl)glycinamide + (6S)-5,6,7,8-tetrahydrofolate + H(+)</text>
        <dbReference type="Rhea" id="RHEA:15053"/>
        <dbReference type="ChEBI" id="CHEBI:15378"/>
        <dbReference type="ChEBI" id="CHEBI:57453"/>
        <dbReference type="ChEBI" id="CHEBI:143788"/>
        <dbReference type="ChEBI" id="CHEBI:147286"/>
        <dbReference type="ChEBI" id="CHEBI:195366"/>
        <dbReference type="EC" id="2.1.2.2"/>
    </reaction>
</comment>
<dbReference type="InterPro" id="IPR004607">
    <property type="entry name" value="GART"/>
</dbReference>
<evidence type="ECO:0000313" key="6">
    <source>
        <dbReference type="EMBL" id="KGN80280.1"/>
    </source>
</evidence>
<dbReference type="RefSeq" id="WP_036851792.1">
    <property type="nucleotide sequence ID" value="NZ_JQJD01000043.1"/>
</dbReference>
<dbReference type="Gene3D" id="3.40.50.170">
    <property type="entry name" value="Formyl transferase, N-terminal domain"/>
    <property type="match status" value="1"/>
</dbReference>
<dbReference type="OrthoDB" id="9806170at2"/>
<accession>A0A0A2ES12</accession>
<reference evidence="6 7" key="1">
    <citation type="submission" date="2014-08" db="EMBL/GenBank/DDBJ databases">
        <title>Porphyromonas cangingivalis strain:COT-109_OH1386 Genome sequencing.</title>
        <authorList>
            <person name="Wallis C."/>
            <person name="Deusch O."/>
            <person name="O'Flynn C."/>
            <person name="Davis I."/>
            <person name="Jospin G."/>
            <person name="Darling A.E."/>
            <person name="Coil D.A."/>
            <person name="Alexiev A."/>
            <person name="Horsfall A."/>
            <person name="Kirkwood N."/>
            <person name="Harris S."/>
            <person name="Eisen J.A."/>
        </authorList>
    </citation>
    <scope>NUCLEOTIDE SEQUENCE [LARGE SCALE GENOMIC DNA]</scope>
    <source>
        <strain evidence="7">COT-109 OH1386</strain>
    </source>
</reference>
<evidence type="ECO:0000256" key="3">
    <source>
        <dbReference type="ARBA" id="ARBA00022755"/>
    </source>
</evidence>
<dbReference type="eggNOG" id="COG0299">
    <property type="taxonomic scope" value="Bacteria"/>
</dbReference>
<evidence type="ECO:0000256" key="2">
    <source>
        <dbReference type="ARBA" id="ARBA00022679"/>
    </source>
</evidence>
<keyword evidence="3 4" id="KW-0658">Purine biosynthesis</keyword>
<dbReference type="EC" id="2.1.2.2" evidence="4"/>
<proteinExistence type="inferred from homology"/>
<feature type="site" description="Raises pKa of active site His" evidence="4">
    <location>
        <position position="147"/>
    </location>
</feature>
<dbReference type="NCBIfam" id="TIGR00639">
    <property type="entry name" value="PurN"/>
    <property type="match status" value="1"/>
</dbReference>